<feature type="transmembrane region" description="Helical" evidence="8">
    <location>
        <begin position="7"/>
        <end position="31"/>
    </location>
</feature>
<comment type="similarity">
    <text evidence="7">Belongs to the GntP permease family.</text>
</comment>
<comment type="caution">
    <text evidence="9">The sequence shown here is derived from an EMBL/GenBank/DDBJ whole genome shotgun (WGS) entry which is preliminary data.</text>
</comment>
<keyword evidence="5 8" id="KW-1133">Transmembrane helix</keyword>
<evidence type="ECO:0000313" key="10">
    <source>
        <dbReference type="Proteomes" id="UP001310022"/>
    </source>
</evidence>
<keyword evidence="2" id="KW-0813">Transport</keyword>
<feature type="transmembrane region" description="Helical" evidence="8">
    <location>
        <begin position="309"/>
        <end position="334"/>
    </location>
</feature>
<dbReference type="NCBIfam" id="TIGR00791">
    <property type="entry name" value="gntP"/>
    <property type="match status" value="1"/>
</dbReference>
<comment type="subcellular location">
    <subcellularLocation>
        <location evidence="1">Cell membrane</location>
        <topology evidence="1">Multi-pass membrane protein</topology>
    </subcellularLocation>
</comment>
<keyword evidence="6 8" id="KW-0472">Membrane</keyword>
<dbReference type="InterPro" id="IPR003474">
    <property type="entry name" value="Glcn_transporter"/>
</dbReference>
<evidence type="ECO:0000256" key="7">
    <source>
        <dbReference type="ARBA" id="ARBA00049663"/>
    </source>
</evidence>
<feature type="transmembrane region" description="Helical" evidence="8">
    <location>
        <begin position="128"/>
        <end position="147"/>
    </location>
</feature>
<dbReference type="PANTHER" id="PTHR30354">
    <property type="entry name" value="GNT FAMILY GLUCONATE TRANSPORTER"/>
    <property type="match status" value="1"/>
</dbReference>
<feature type="transmembrane region" description="Helical" evidence="8">
    <location>
        <begin position="90"/>
        <end position="122"/>
    </location>
</feature>
<dbReference type="PANTHER" id="PTHR30354:SF22">
    <property type="entry name" value="HIGH-AFFINITY GLUCONATE TRANSPORTER"/>
    <property type="match status" value="1"/>
</dbReference>
<feature type="transmembrane region" description="Helical" evidence="8">
    <location>
        <begin position="250"/>
        <end position="271"/>
    </location>
</feature>
<dbReference type="Pfam" id="PF02447">
    <property type="entry name" value="GntP_permease"/>
    <property type="match status" value="1"/>
</dbReference>
<evidence type="ECO:0000256" key="2">
    <source>
        <dbReference type="ARBA" id="ARBA00022448"/>
    </source>
</evidence>
<evidence type="ECO:0000256" key="4">
    <source>
        <dbReference type="ARBA" id="ARBA00022692"/>
    </source>
</evidence>
<keyword evidence="4 8" id="KW-0812">Transmembrane</keyword>
<evidence type="ECO:0000256" key="3">
    <source>
        <dbReference type="ARBA" id="ARBA00022475"/>
    </source>
</evidence>
<dbReference type="PIRSF" id="PIRSF002746">
    <property type="entry name" value="Gluconate_transporter"/>
    <property type="match status" value="1"/>
</dbReference>
<feature type="transmembrane region" description="Helical" evidence="8">
    <location>
        <begin position="354"/>
        <end position="384"/>
    </location>
</feature>
<evidence type="ECO:0000256" key="8">
    <source>
        <dbReference type="SAM" id="Phobius"/>
    </source>
</evidence>
<evidence type="ECO:0000313" key="9">
    <source>
        <dbReference type="EMBL" id="GJM64350.1"/>
    </source>
</evidence>
<feature type="transmembrane region" description="Helical" evidence="8">
    <location>
        <begin position="396"/>
        <end position="419"/>
    </location>
</feature>
<proteinExistence type="inferred from homology"/>
<organism evidence="9 10">
    <name type="scientific">Persicobacter diffluens</name>
    <dbReference type="NCBI Taxonomy" id="981"/>
    <lineage>
        <taxon>Bacteria</taxon>
        <taxon>Pseudomonadati</taxon>
        <taxon>Bacteroidota</taxon>
        <taxon>Cytophagia</taxon>
        <taxon>Cytophagales</taxon>
        <taxon>Persicobacteraceae</taxon>
        <taxon>Persicobacter</taxon>
    </lineage>
</organism>
<gene>
    <name evidence="9" type="primary">gntP</name>
    <name evidence="9" type="ORF">PEDI_49020</name>
</gene>
<reference evidence="9 10" key="1">
    <citation type="submission" date="2021-12" db="EMBL/GenBank/DDBJ databases">
        <title>Genome sequencing of bacteria with rrn-lacking chromosome and rrn-plasmid.</title>
        <authorList>
            <person name="Anda M."/>
            <person name="Iwasaki W."/>
        </authorList>
    </citation>
    <scope>NUCLEOTIDE SEQUENCE [LARGE SCALE GENOMIC DNA]</scope>
    <source>
        <strain evidence="9 10">NBRC 15940</strain>
    </source>
</reference>
<feature type="transmembrane region" description="Helical" evidence="8">
    <location>
        <begin position="431"/>
        <end position="451"/>
    </location>
</feature>
<dbReference type="AlphaFoldDB" id="A0AAN4W4D6"/>
<feature type="transmembrane region" description="Helical" evidence="8">
    <location>
        <begin position="215"/>
        <end position="238"/>
    </location>
</feature>
<feature type="transmembrane region" description="Helical" evidence="8">
    <location>
        <begin position="168"/>
        <end position="187"/>
    </location>
</feature>
<feature type="transmembrane region" description="Helical" evidence="8">
    <location>
        <begin position="277"/>
        <end position="297"/>
    </location>
</feature>
<feature type="transmembrane region" description="Helical" evidence="8">
    <location>
        <begin position="51"/>
        <end position="69"/>
    </location>
</feature>
<accession>A0AAN4W4D6</accession>
<evidence type="ECO:0000256" key="6">
    <source>
        <dbReference type="ARBA" id="ARBA00023136"/>
    </source>
</evidence>
<protein>
    <submittedName>
        <fullName evidence="9">Idonate transporter</fullName>
    </submittedName>
</protein>
<dbReference type="EMBL" id="BQKE01000005">
    <property type="protein sequence ID" value="GJM64350.1"/>
    <property type="molecule type" value="Genomic_DNA"/>
</dbReference>
<keyword evidence="3" id="KW-1003">Cell membrane</keyword>
<keyword evidence="10" id="KW-1185">Reference proteome</keyword>
<evidence type="ECO:0000256" key="1">
    <source>
        <dbReference type="ARBA" id="ARBA00004651"/>
    </source>
</evidence>
<dbReference type="GO" id="GO:0005886">
    <property type="term" value="C:plasma membrane"/>
    <property type="evidence" value="ECO:0007669"/>
    <property type="project" value="UniProtKB-SubCell"/>
</dbReference>
<name>A0AAN4W4D6_9BACT</name>
<evidence type="ECO:0000256" key="5">
    <source>
        <dbReference type="ARBA" id="ARBA00022989"/>
    </source>
</evidence>
<sequence length="469" mass="50300">MGIILLLLLMMVVKLDAFFSLIITALFVGLLSGIPLLEIIHVICNGVGQTMGNIILILCFGAMLGKLIEHSGAAHAIVYKLTALFGLKKIQYAILITGFLVGLPMMYNASFLVLIPIIYTFASTTGLPLLYLGIPLAATLSIAHGYLPPHPAPTYVSFIYGADLNKTLLVGLVPVIPACLFAGIYLSKFFKHIKVSPPKNLFENKHIPEEKRPGLAISIFTAITPVILMLFGALIDIFIQTPPKGVQLDYMAISASFISIPLFNSVAGYLLTTLKFFSEPNMALLAAVLLGIYTLGIRRGETMGEIMKLLGKSVSAIGMIILIIGAGGAFSFILREGGVNEYIGQITANIQVNPLLLAFCTAAILRLAVGSATVATMTAAPIMLPIALSSGVSPELMVLATGSGSLLFSHFNDVGFWMFKEYFNVSIKQTFAIWTVMESIVGLVGLGACLLMDQFMGRIPAENIITALF</sequence>
<dbReference type="Proteomes" id="UP001310022">
    <property type="component" value="Unassembled WGS sequence"/>
</dbReference>
<dbReference type="GO" id="GO:0015128">
    <property type="term" value="F:gluconate transmembrane transporter activity"/>
    <property type="evidence" value="ECO:0007669"/>
    <property type="project" value="InterPro"/>
</dbReference>